<dbReference type="GO" id="GO:0005743">
    <property type="term" value="C:mitochondrial inner membrane"/>
    <property type="evidence" value="ECO:0007669"/>
    <property type="project" value="UniProtKB-SubCell"/>
</dbReference>
<evidence type="ECO:0000256" key="6">
    <source>
        <dbReference type="ARBA" id="ARBA00023136"/>
    </source>
</evidence>
<comment type="subcellular location">
    <subcellularLocation>
        <location evidence="1 7">Mitochondrion inner membrane</location>
        <topology evidence="1 7">Single-pass membrane protein</topology>
    </subcellularLocation>
</comment>
<dbReference type="OMA" id="IHNRKIP"/>
<keyword evidence="5 7" id="KW-0496">Mitochondrion</keyword>
<evidence type="ECO:0000256" key="3">
    <source>
        <dbReference type="ARBA" id="ARBA00010514"/>
    </source>
</evidence>
<evidence type="ECO:0000256" key="2">
    <source>
        <dbReference type="ARBA" id="ARBA00004673"/>
    </source>
</evidence>
<evidence type="ECO:0000256" key="5">
    <source>
        <dbReference type="ARBA" id="ARBA00023128"/>
    </source>
</evidence>
<protein>
    <recommendedName>
        <fullName evidence="7">Cytochrome c oxidase subunit 8, mitochondrial</fullName>
    </recommendedName>
    <alternativeName>
        <fullName evidence="7">Cytochrome c oxidase polypeptide VIII</fullName>
    </alternativeName>
</protein>
<comment type="pathway">
    <text evidence="2 7">Energy metabolism; oxidative phosphorylation.</text>
</comment>
<sequence length="89" mass="9981">MLTRLGLRGLPSTARTTARRNFQSSARAMNEIYGTPAEGPYSNIPFKVVGRKVIPFSVFFFGIMGTFFAFPFITTWWHLKKSGSLAKSD</sequence>
<dbReference type="GeneID" id="18873533"/>
<dbReference type="InterPro" id="IPR004202">
    <property type="entry name" value="COX7C/Cox8"/>
</dbReference>
<evidence type="ECO:0000313" key="8">
    <source>
        <dbReference type="EMBL" id="EGW33364.1"/>
    </source>
</evidence>
<comment type="similarity">
    <text evidence="3 7">Belongs to the cytochrome c oxidase VIIc family.</text>
</comment>
<dbReference type="GO" id="GO:0006123">
    <property type="term" value="P:mitochondrial electron transport, cytochrome c to oxygen"/>
    <property type="evidence" value="ECO:0007669"/>
    <property type="project" value="UniProtKB-UniRule"/>
</dbReference>
<dbReference type="FunCoup" id="G3AM11">
    <property type="interactions" value="95"/>
</dbReference>
<dbReference type="eggNOG" id="KOG4527">
    <property type="taxonomic scope" value="Eukaryota"/>
</dbReference>
<proteinExistence type="inferred from homology"/>
<dbReference type="HOGENOM" id="CLU_169812_0_1_1"/>
<keyword evidence="7" id="KW-1133">Transmembrane helix</keyword>
<evidence type="ECO:0000256" key="7">
    <source>
        <dbReference type="RuleBase" id="RU368123"/>
    </source>
</evidence>
<dbReference type="AlphaFoldDB" id="G3AM11"/>
<reference evidence="8 9" key="1">
    <citation type="journal article" date="2011" name="Proc. Natl. Acad. Sci. U.S.A.">
        <title>Comparative genomics of xylose-fermenting fungi for enhanced biofuel production.</title>
        <authorList>
            <person name="Wohlbach D.J."/>
            <person name="Kuo A."/>
            <person name="Sato T.K."/>
            <person name="Potts K.M."/>
            <person name="Salamov A.A."/>
            <person name="LaButti K.M."/>
            <person name="Sun H."/>
            <person name="Clum A."/>
            <person name="Pangilinan J.L."/>
            <person name="Lindquist E.A."/>
            <person name="Lucas S."/>
            <person name="Lapidus A."/>
            <person name="Jin M."/>
            <person name="Gunawan C."/>
            <person name="Balan V."/>
            <person name="Dale B.E."/>
            <person name="Jeffries T.W."/>
            <person name="Zinkel R."/>
            <person name="Barry K.W."/>
            <person name="Grigoriev I.V."/>
            <person name="Gasch A.P."/>
        </authorList>
    </citation>
    <scope>NUCLEOTIDE SEQUENCE [LARGE SCALE GENOMIC DNA]</scope>
    <source>
        <strain evidence="9">NRRL Y-27907 / 11-Y1</strain>
    </source>
</reference>
<keyword evidence="7" id="KW-0809">Transit peptide</keyword>
<dbReference type="UniPathway" id="UPA00705"/>
<organism evidence="9">
    <name type="scientific">Spathaspora passalidarum (strain NRRL Y-27907 / 11-Y1)</name>
    <dbReference type="NCBI Taxonomy" id="619300"/>
    <lineage>
        <taxon>Eukaryota</taxon>
        <taxon>Fungi</taxon>
        <taxon>Dikarya</taxon>
        <taxon>Ascomycota</taxon>
        <taxon>Saccharomycotina</taxon>
        <taxon>Pichiomycetes</taxon>
        <taxon>Debaryomycetaceae</taxon>
        <taxon>Spathaspora</taxon>
    </lineage>
</organism>
<keyword evidence="7" id="KW-0812">Transmembrane</keyword>
<keyword evidence="4 7" id="KW-0999">Mitochondrion inner membrane</keyword>
<dbReference type="GO" id="GO:0045277">
    <property type="term" value="C:respiratory chain complex IV"/>
    <property type="evidence" value="ECO:0007669"/>
    <property type="project" value="UniProtKB-UniRule"/>
</dbReference>
<evidence type="ECO:0000313" key="9">
    <source>
        <dbReference type="Proteomes" id="UP000000709"/>
    </source>
</evidence>
<name>G3AM11_SPAPN</name>
<evidence type="ECO:0000256" key="4">
    <source>
        <dbReference type="ARBA" id="ARBA00022792"/>
    </source>
</evidence>
<dbReference type="InParanoid" id="G3AM11"/>
<comment type="function">
    <text evidence="7">Component of the cytochrome c oxidase, the last enzyme in the mitochondrial electron transport chain which drives oxidative phosphorylation. The respiratory chain contains 3 multisubunit complexes succinate dehydrogenase (complex II, CII), ubiquinol-cytochrome c oxidoreductase (cytochrome b-c1 complex, complex III, CIII) and cytochrome c oxidase (complex IV, CIV), that cooperate to transfer electrons derived from NADH and succinate to molecular oxygen, creating an electrochemical gradient over the inner membrane that drives transmembrane transport and the ATP synthase. Cytochrome c oxidase is the component of the respiratory chain that catalyzes the reduction of oxygen to water. Electrons originating from reduced cytochrome c in the intermembrane space (IMS) are transferred via the dinuclear copper A center (CU(A)) of subunit 2 and heme A of subunit 1 to the active site in subunit 1, a binuclear center (BNC) formed by heme A3 and copper B (CU(B)). The BNC reduces molecular oxygen to 2 water molecules using 4 electrons from cytochrome c in the IMS and 4 protons from the mitochondrial matrix.</text>
</comment>
<keyword evidence="6 7" id="KW-0472">Membrane</keyword>
<dbReference type="Proteomes" id="UP000000709">
    <property type="component" value="Unassembled WGS sequence"/>
</dbReference>
<dbReference type="RefSeq" id="XP_007374879.1">
    <property type="nucleotide sequence ID" value="XM_007374817.1"/>
</dbReference>
<comment type="subunit">
    <text evidence="7">Component of the cytochrome c oxidase (complex IV, CIV), a multisubunit enzyme composed of a catalytic core of 3 subunits and several supernumerary subunits. The complex exists as a monomer or a dimer and forms supercomplexes (SCs) in the inner mitochondrial membrane with ubiquinol-cytochrome c oxidoreductase (cytochrome b-c1 complex, complex III, CIII).</text>
</comment>
<evidence type="ECO:0000256" key="1">
    <source>
        <dbReference type="ARBA" id="ARBA00004434"/>
    </source>
</evidence>
<dbReference type="KEGG" id="spaa:SPAPADRAFT_60705"/>
<dbReference type="Gene3D" id="4.10.49.10">
    <property type="entry name" value="Cytochrome c oxidase subunit VIIc"/>
    <property type="match status" value="1"/>
</dbReference>
<feature type="transmembrane region" description="Helical" evidence="7">
    <location>
        <begin position="53"/>
        <end position="79"/>
    </location>
</feature>
<dbReference type="Pfam" id="PF02935">
    <property type="entry name" value="COX7C"/>
    <property type="match status" value="1"/>
</dbReference>
<dbReference type="STRING" id="619300.G3AM11"/>
<accession>G3AM11</accession>
<dbReference type="EMBL" id="GL996501">
    <property type="protein sequence ID" value="EGW33364.1"/>
    <property type="molecule type" value="Genomic_DNA"/>
</dbReference>
<keyword evidence="9" id="KW-1185">Reference proteome</keyword>
<gene>
    <name evidence="8" type="ORF">SPAPADRAFT_60705</name>
</gene>
<dbReference type="InterPro" id="IPR036636">
    <property type="entry name" value="COX7C/Cox8_sf"/>
</dbReference>
<dbReference type="OrthoDB" id="9974841at2759"/>